<sequence>MPLRYILSRGPPACISLGLPGRSRVLHGHRILDALFHRKAILARCIFEAWVMDGVLLILALVQWIDVSSIVKRSPAIDRLLYRSYCDCDQSCGSYYETSDDDCCNRSNVAPPPPPRIHSCRSCSYGCASPFYGSCCNRCRSRPLPPPPLPSQSCCCGSCGK</sequence>
<dbReference type="EMBL" id="BGPR01000002">
    <property type="protein sequence ID" value="GBL72934.1"/>
    <property type="molecule type" value="Genomic_DNA"/>
</dbReference>
<protein>
    <submittedName>
        <fullName evidence="1">Uncharacterized protein</fullName>
    </submittedName>
</protein>
<evidence type="ECO:0000313" key="1">
    <source>
        <dbReference type="EMBL" id="GBL72934.1"/>
    </source>
</evidence>
<reference evidence="1 2" key="1">
    <citation type="journal article" date="2019" name="Sci. Rep.">
        <title>Orb-weaving spider Araneus ventricosus genome elucidates the spidroin gene catalogue.</title>
        <authorList>
            <person name="Kono N."/>
            <person name="Nakamura H."/>
            <person name="Ohtoshi R."/>
            <person name="Moran D.A.P."/>
            <person name="Shinohara A."/>
            <person name="Yoshida Y."/>
            <person name="Fujiwara M."/>
            <person name="Mori M."/>
            <person name="Tomita M."/>
            <person name="Arakawa K."/>
        </authorList>
    </citation>
    <scope>NUCLEOTIDE SEQUENCE [LARGE SCALE GENOMIC DNA]</scope>
</reference>
<dbReference type="Proteomes" id="UP000499080">
    <property type="component" value="Unassembled WGS sequence"/>
</dbReference>
<proteinExistence type="predicted"/>
<comment type="caution">
    <text evidence="1">The sequence shown here is derived from an EMBL/GenBank/DDBJ whole genome shotgun (WGS) entry which is preliminary data.</text>
</comment>
<dbReference type="AlphaFoldDB" id="A0A4Y2A1P6"/>
<keyword evidence="2" id="KW-1185">Reference proteome</keyword>
<organism evidence="1 2">
    <name type="scientific">Araneus ventricosus</name>
    <name type="common">Orbweaver spider</name>
    <name type="synonym">Epeira ventricosa</name>
    <dbReference type="NCBI Taxonomy" id="182803"/>
    <lineage>
        <taxon>Eukaryota</taxon>
        <taxon>Metazoa</taxon>
        <taxon>Ecdysozoa</taxon>
        <taxon>Arthropoda</taxon>
        <taxon>Chelicerata</taxon>
        <taxon>Arachnida</taxon>
        <taxon>Araneae</taxon>
        <taxon>Araneomorphae</taxon>
        <taxon>Entelegynae</taxon>
        <taxon>Araneoidea</taxon>
        <taxon>Araneidae</taxon>
        <taxon>Araneus</taxon>
    </lineage>
</organism>
<name>A0A4Y2A1P6_ARAVE</name>
<accession>A0A4Y2A1P6</accession>
<evidence type="ECO:0000313" key="2">
    <source>
        <dbReference type="Proteomes" id="UP000499080"/>
    </source>
</evidence>
<gene>
    <name evidence="1" type="ORF">AVEN_128117_1</name>
</gene>